<proteinExistence type="predicted"/>
<feature type="coiled-coil region" evidence="1">
    <location>
        <begin position="220"/>
        <end position="247"/>
    </location>
</feature>
<dbReference type="PROSITE" id="PS51257">
    <property type="entry name" value="PROKAR_LIPOPROTEIN"/>
    <property type="match status" value="1"/>
</dbReference>
<organism evidence="3 4">
    <name type="scientific">Shewanella fodinae</name>
    <dbReference type="NCBI Taxonomy" id="552357"/>
    <lineage>
        <taxon>Bacteria</taxon>
        <taxon>Pseudomonadati</taxon>
        <taxon>Pseudomonadota</taxon>
        <taxon>Gammaproteobacteria</taxon>
        <taxon>Alteromonadales</taxon>
        <taxon>Shewanellaceae</taxon>
        <taxon>Shewanella</taxon>
    </lineage>
</organism>
<dbReference type="AlphaFoldDB" id="A0A4R2F880"/>
<reference evidence="3 4" key="1">
    <citation type="submission" date="2019-03" db="EMBL/GenBank/DDBJ databases">
        <title>Freshwater and sediment microbial communities from various areas in North America, analyzing microbe dynamics in response to fracking.</title>
        <authorList>
            <person name="Lamendella R."/>
        </authorList>
    </citation>
    <scope>NUCLEOTIDE SEQUENCE [LARGE SCALE GENOMIC DNA]</scope>
    <source>
        <strain evidence="3 4">74A</strain>
    </source>
</reference>
<feature type="region of interest" description="Disordered" evidence="2">
    <location>
        <begin position="105"/>
        <end position="137"/>
    </location>
</feature>
<keyword evidence="4" id="KW-1185">Reference proteome</keyword>
<sequence length="301" mass="31669">MKLLRLLPLVLITTGCTSLGITEQKTMKLELSALSKTDAPGLEVASLPAQLRNVYIWTKSNGEKVVCSEPVPDVAASTTFKATAEAVNNLTAVVSQALEYQIERDRSLSRNSTAEDGSAASGSSGATGSNDFSTNNSVNNTLSQTLKLGMETTSTMVNLGGRNDLVLLSREMLFANCMLAANGFTGKPTDAELPTSEAQANIKQIITVISEMVTADRLKAEAKANEAKAAENTAAAAKAKAEESLKKTQASTNSALLATYTASLDKQLAACKTAAGTDKVKLSACQTQYSEDLKALQEGFK</sequence>
<keyword evidence="1" id="KW-0175">Coiled coil</keyword>
<accession>A0A4R2F880</accession>
<dbReference type="Proteomes" id="UP000294832">
    <property type="component" value="Unassembled WGS sequence"/>
</dbReference>
<evidence type="ECO:0000313" key="3">
    <source>
        <dbReference type="EMBL" id="TCN83366.1"/>
    </source>
</evidence>
<dbReference type="EMBL" id="SLWF01000015">
    <property type="protein sequence ID" value="TCN83366.1"/>
    <property type="molecule type" value="Genomic_DNA"/>
</dbReference>
<comment type="caution">
    <text evidence="3">The sequence shown here is derived from an EMBL/GenBank/DDBJ whole genome shotgun (WGS) entry which is preliminary data.</text>
</comment>
<name>A0A4R2F880_9GAMM</name>
<dbReference type="OrthoDB" id="7068672at2"/>
<evidence type="ECO:0000256" key="2">
    <source>
        <dbReference type="SAM" id="MobiDB-lite"/>
    </source>
</evidence>
<protein>
    <recommendedName>
        <fullName evidence="5">Lipoprotein</fullName>
    </recommendedName>
</protein>
<feature type="compositionally biased region" description="Low complexity" evidence="2">
    <location>
        <begin position="112"/>
        <end position="129"/>
    </location>
</feature>
<gene>
    <name evidence="3" type="ORF">EDC91_11572</name>
</gene>
<evidence type="ECO:0008006" key="5">
    <source>
        <dbReference type="Google" id="ProtNLM"/>
    </source>
</evidence>
<evidence type="ECO:0000256" key="1">
    <source>
        <dbReference type="SAM" id="Coils"/>
    </source>
</evidence>
<dbReference type="RefSeq" id="WP_133039212.1">
    <property type="nucleotide sequence ID" value="NZ_SLWF01000015.1"/>
</dbReference>
<evidence type="ECO:0000313" key="4">
    <source>
        <dbReference type="Proteomes" id="UP000294832"/>
    </source>
</evidence>